<dbReference type="EMBL" id="DS113710">
    <property type="protein sequence ID" value="EAX97545.1"/>
    <property type="molecule type" value="Genomic_DNA"/>
</dbReference>
<keyword evidence="4" id="KW-1185">Reference proteome</keyword>
<dbReference type="RefSeq" id="XP_001310475.1">
    <property type="nucleotide sequence ID" value="XM_001310474.1"/>
</dbReference>
<feature type="domain" description="Initiator binding" evidence="2">
    <location>
        <begin position="24"/>
        <end position="149"/>
    </location>
</feature>
<accession>A2FBZ9</accession>
<feature type="region of interest" description="Disordered" evidence="1">
    <location>
        <begin position="237"/>
        <end position="285"/>
    </location>
</feature>
<reference evidence="3" key="1">
    <citation type="submission" date="2006-10" db="EMBL/GenBank/DDBJ databases">
        <authorList>
            <person name="Amadeo P."/>
            <person name="Zhao Q."/>
            <person name="Wortman J."/>
            <person name="Fraser-Liggett C."/>
            <person name="Carlton J."/>
        </authorList>
    </citation>
    <scope>NUCLEOTIDE SEQUENCE</scope>
    <source>
        <strain evidence="3">G3</strain>
    </source>
</reference>
<dbReference type="AlphaFoldDB" id="A2FBZ9"/>
<dbReference type="InParanoid" id="A2FBZ9"/>
<organism evidence="3 4">
    <name type="scientific">Trichomonas vaginalis (strain ATCC PRA-98 / G3)</name>
    <dbReference type="NCBI Taxonomy" id="412133"/>
    <lineage>
        <taxon>Eukaryota</taxon>
        <taxon>Metamonada</taxon>
        <taxon>Parabasalia</taxon>
        <taxon>Trichomonadida</taxon>
        <taxon>Trichomonadidae</taxon>
        <taxon>Trichomonas</taxon>
    </lineage>
</organism>
<dbReference type="InterPro" id="IPR018845">
    <property type="entry name" value="Initiator-bd"/>
</dbReference>
<evidence type="ECO:0000256" key="1">
    <source>
        <dbReference type="SAM" id="MobiDB-lite"/>
    </source>
</evidence>
<dbReference type="KEGG" id="tva:4755331"/>
<gene>
    <name evidence="3" type="ORF">TVAG_006760</name>
</gene>
<dbReference type="SMR" id="A2FBZ9"/>
<protein>
    <recommendedName>
        <fullName evidence="2">Initiator binding domain-containing protein</fullName>
    </recommendedName>
</protein>
<dbReference type="VEuPathDB" id="TrichDB:TVAG_006760"/>
<name>A2FBZ9_TRIV3</name>
<proteinExistence type="predicted"/>
<dbReference type="VEuPathDB" id="TrichDB:TVAGG3_0964200"/>
<evidence type="ECO:0000313" key="4">
    <source>
        <dbReference type="Proteomes" id="UP000001542"/>
    </source>
</evidence>
<evidence type="ECO:0000313" key="3">
    <source>
        <dbReference type="EMBL" id="EAX97545.1"/>
    </source>
</evidence>
<dbReference type="Pfam" id="PF10416">
    <property type="entry name" value="IBD"/>
    <property type="match status" value="1"/>
</dbReference>
<feature type="compositionally biased region" description="Pro residues" evidence="1">
    <location>
        <begin position="241"/>
        <end position="254"/>
    </location>
</feature>
<evidence type="ECO:0000259" key="2">
    <source>
        <dbReference type="Pfam" id="PF10416"/>
    </source>
</evidence>
<reference evidence="3" key="2">
    <citation type="journal article" date="2007" name="Science">
        <title>Draft genome sequence of the sexually transmitted pathogen Trichomonas vaginalis.</title>
        <authorList>
            <person name="Carlton J.M."/>
            <person name="Hirt R.P."/>
            <person name="Silva J.C."/>
            <person name="Delcher A.L."/>
            <person name="Schatz M."/>
            <person name="Zhao Q."/>
            <person name="Wortman J.R."/>
            <person name="Bidwell S.L."/>
            <person name="Alsmark U.C.M."/>
            <person name="Besteiro S."/>
            <person name="Sicheritz-Ponten T."/>
            <person name="Noel C.J."/>
            <person name="Dacks J.B."/>
            <person name="Foster P.G."/>
            <person name="Simillion C."/>
            <person name="Van de Peer Y."/>
            <person name="Miranda-Saavedra D."/>
            <person name="Barton G.J."/>
            <person name="Westrop G.D."/>
            <person name="Mueller S."/>
            <person name="Dessi D."/>
            <person name="Fiori P.L."/>
            <person name="Ren Q."/>
            <person name="Paulsen I."/>
            <person name="Zhang H."/>
            <person name="Bastida-Corcuera F.D."/>
            <person name="Simoes-Barbosa A."/>
            <person name="Brown M.T."/>
            <person name="Hayes R.D."/>
            <person name="Mukherjee M."/>
            <person name="Okumura C.Y."/>
            <person name="Schneider R."/>
            <person name="Smith A.J."/>
            <person name="Vanacova S."/>
            <person name="Villalvazo M."/>
            <person name="Haas B.J."/>
            <person name="Pertea M."/>
            <person name="Feldblyum T.V."/>
            <person name="Utterback T.R."/>
            <person name="Shu C.L."/>
            <person name="Osoegawa K."/>
            <person name="de Jong P.J."/>
            <person name="Hrdy I."/>
            <person name="Horvathova L."/>
            <person name="Zubacova Z."/>
            <person name="Dolezal P."/>
            <person name="Malik S.B."/>
            <person name="Logsdon J.M. Jr."/>
            <person name="Henze K."/>
            <person name="Gupta A."/>
            <person name="Wang C.C."/>
            <person name="Dunne R.L."/>
            <person name="Upcroft J.A."/>
            <person name="Upcroft P."/>
            <person name="White O."/>
            <person name="Salzberg S.L."/>
            <person name="Tang P."/>
            <person name="Chiu C.-H."/>
            <person name="Lee Y.-S."/>
            <person name="Embley T.M."/>
            <person name="Coombs G.H."/>
            <person name="Mottram J.C."/>
            <person name="Tachezy J."/>
            <person name="Fraser-Liggett C.M."/>
            <person name="Johnson P.J."/>
        </authorList>
    </citation>
    <scope>NUCLEOTIDE SEQUENCE [LARGE SCALE GENOMIC DNA]</scope>
    <source>
        <strain evidence="3">G3</strain>
    </source>
</reference>
<dbReference type="Proteomes" id="UP000001542">
    <property type="component" value="Unassembled WGS sequence"/>
</dbReference>
<sequence>MGSLEPDTPQNIDKIPNFWDLLSETDKNSYKTLKLALDASISKRNRGHRMEAFDSVLNAIHRFAERHDENDWRRFLVCGLCWMDNMIAINTRQLRLLISKCKSSINGSLHKLGYTTNQSHTESWKYLFDRIPYLKDNFPELRQWTLRSRASTNQQIVAYVDSQNVTVPKDPAQPIQMQISVPNISANVIRGYSRTSNIHLNLVFPPNVVTQNSTSTPNTISGSQSPVIVKAENVSTQPIQLPFPPPPPPPPPPVQVKTETASSQPPANPPYPEIAPKGTSTGKEAYCPLKYRSQLMHRQSSISNIK</sequence>